<proteinExistence type="predicted"/>
<evidence type="ECO:0000313" key="1">
    <source>
        <dbReference type="EMBL" id="KAA0888992.1"/>
    </source>
</evidence>
<dbReference type="EMBL" id="SRSD01000009">
    <property type="protein sequence ID" value="KAA0888992.1"/>
    <property type="molecule type" value="Genomic_DNA"/>
</dbReference>
<comment type="caution">
    <text evidence="1">The sequence shown here is derived from an EMBL/GenBank/DDBJ whole genome shotgun (WGS) entry which is preliminary data.</text>
</comment>
<evidence type="ECO:0000313" key="2">
    <source>
        <dbReference type="Proteomes" id="UP000324298"/>
    </source>
</evidence>
<organism evidence="1 2">
    <name type="scientific">Oryzomonas rubra</name>
    <dbReference type="NCBI Taxonomy" id="2509454"/>
    <lineage>
        <taxon>Bacteria</taxon>
        <taxon>Pseudomonadati</taxon>
        <taxon>Thermodesulfobacteriota</taxon>
        <taxon>Desulfuromonadia</taxon>
        <taxon>Geobacterales</taxon>
        <taxon>Geobacteraceae</taxon>
        <taxon>Oryzomonas</taxon>
    </lineage>
</organism>
<reference evidence="1 2" key="1">
    <citation type="submission" date="2019-04" db="EMBL/GenBank/DDBJ databases">
        <title>Geobacter ruber sp. nov., ferric-reducing bacteria isolated from paddy soil.</title>
        <authorList>
            <person name="Xu Z."/>
            <person name="Masuda Y."/>
            <person name="Itoh H."/>
            <person name="Senoo K."/>
        </authorList>
    </citation>
    <scope>NUCLEOTIDE SEQUENCE [LARGE SCALE GENOMIC DNA]</scope>
    <source>
        <strain evidence="1 2">Red88</strain>
    </source>
</reference>
<evidence type="ECO:0008006" key="3">
    <source>
        <dbReference type="Google" id="ProtNLM"/>
    </source>
</evidence>
<dbReference type="AlphaFoldDB" id="A0A5A9X729"/>
<sequence>MTTYPITTGGTAAATDTAMVVNPVSGGVEAANSTPDSLAVTPEAKTAAADTVTLLGKDRSQAQAAMKDASRGKSDKIGSRIGAVLFTYNSKGDLRIRFMDSTNTLVYQTPPVMMARMMDLMLRSDSSVSALV</sequence>
<dbReference type="Proteomes" id="UP000324298">
    <property type="component" value="Unassembled WGS sequence"/>
</dbReference>
<dbReference type="OrthoDB" id="5406036at2"/>
<accession>A0A5A9X729</accession>
<keyword evidence="2" id="KW-1185">Reference proteome</keyword>
<name>A0A5A9X729_9BACT</name>
<gene>
    <name evidence="1" type="ORF">ET418_14145</name>
</gene>
<protein>
    <recommendedName>
        <fullName evidence="3">FlaG protein</fullName>
    </recommendedName>
</protein>
<dbReference type="RefSeq" id="WP_149308617.1">
    <property type="nucleotide sequence ID" value="NZ_SRSD01000009.1"/>
</dbReference>